<evidence type="ECO:0000313" key="3">
    <source>
        <dbReference type="Proteomes" id="UP000604475"/>
    </source>
</evidence>
<feature type="region of interest" description="Disordered" evidence="1">
    <location>
        <begin position="219"/>
        <end position="241"/>
    </location>
</feature>
<evidence type="ECO:0000256" key="1">
    <source>
        <dbReference type="SAM" id="MobiDB-lite"/>
    </source>
</evidence>
<organism evidence="2 3">
    <name type="scientific">Frankia nepalensis</name>
    <dbReference type="NCBI Taxonomy" id="1836974"/>
    <lineage>
        <taxon>Bacteria</taxon>
        <taxon>Bacillati</taxon>
        <taxon>Actinomycetota</taxon>
        <taxon>Actinomycetes</taxon>
        <taxon>Frankiales</taxon>
        <taxon>Frankiaceae</taxon>
        <taxon>Frankia</taxon>
    </lineage>
</organism>
<comment type="caution">
    <text evidence="2">The sequence shown here is derived from an EMBL/GenBank/DDBJ whole genome shotgun (WGS) entry which is preliminary data.</text>
</comment>
<dbReference type="Proteomes" id="UP000604475">
    <property type="component" value="Unassembled WGS sequence"/>
</dbReference>
<sequence length="352" mass="37617">MLGGWEQCRALITFGTPYRGAPVAADYLANGARKFGVQLRGLTKLVSSFPSVYQLLPRYAIVRDISPEAKRLREDGAELPLLRVGELPVERVGDLSVEQARLARENFHVKLRSPRLQGDQAWNPLAGFGHGTVQALEYDGKKLTVAVGLPSARELAIDEPLRDLLDSGDGTVPALSAIPLELAKQRLWSWENGKHGTAHCERYLLRKLVLSLAAMGSDVDTSHLEGPSDDEPEPERPATEQAAALAESVVPAAGPTLDLALDAVFASDEPVEIRCAVRATMVDAPATLTITAADGSTTPVVPALEPCDESGAGFRWELPPLPPGAYQATVSAGSLELTTSDVFEVLEAENSA</sequence>
<gene>
    <name evidence="2" type="ORF">I7412_24585</name>
</gene>
<reference evidence="2" key="1">
    <citation type="submission" date="2020-12" db="EMBL/GenBank/DDBJ databases">
        <title>Genomic characterization of non-nitrogen-fixing Frankia strains.</title>
        <authorList>
            <person name="Carlos-Shanley C."/>
            <person name="Guerra T."/>
            <person name="Hahn D."/>
        </authorList>
    </citation>
    <scope>NUCLEOTIDE SEQUENCE</scope>
    <source>
        <strain evidence="2">CN6</strain>
    </source>
</reference>
<accession>A0A937RN06</accession>
<protein>
    <submittedName>
        <fullName evidence="2">Uncharacterized protein</fullName>
    </submittedName>
</protein>
<evidence type="ECO:0000313" key="2">
    <source>
        <dbReference type="EMBL" id="MBL7630279.1"/>
    </source>
</evidence>
<dbReference type="AlphaFoldDB" id="A0A937RN06"/>
<proteinExistence type="predicted"/>
<keyword evidence="3" id="KW-1185">Reference proteome</keyword>
<dbReference type="EMBL" id="JAEACQ010000245">
    <property type="protein sequence ID" value="MBL7630279.1"/>
    <property type="molecule type" value="Genomic_DNA"/>
</dbReference>
<dbReference type="RefSeq" id="WP_203003247.1">
    <property type="nucleotide sequence ID" value="NZ_JADWYU010000094.1"/>
</dbReference>
<name>A0A937RN06_9ACTN</name>